<dbReference type="InterPro" id="IPR014729">
    <property type="entry name" value="Rossmann-like_a/b/a_fold"/>
</dbReference>
<dbReference type="SUPFAM" id="SSF52402">
    <property type="entry name" value="Adenine nucleotide alpha hydrolases-like"/>
    <property type="match status" value="1"/>
</dbReference>
<dbReference type="Gene3D" id="3.40.50.620">
    <property type="entry name" value="HUPs"/>
    <property type="match status" value="1"/>
</dbReference>
<protein>
    <recommendedName>
        <fullName evidence="2">N-acetyl sugar amidotransferase</fullName>
    </recommendedName>
</protein>
<dbReference type="InterPro" id="IPR020022">
    <property type="entry name" value="N-acetyl_sugar_amidoTrfase"/>
</dbReference>
<gene>
    <name evidence="1" type="ORF">LCGC14_2203650</name>
</gene>
<accession>A0A0F9DFX1</accession>
<dbReference type="EMBL" id="LAZR01029092">
    <property type="protein sequence ID" value="KKL60608.1"/>
    <property type="molecule type" value="Genomic_DNA"/>
</dbReference>
<proteinExistence type="predicted"/>
<feature type="non-terminal residue" evidence="1">
    <location>
        <position position="242"/>
    </location>
</feature>
<evidence type="ECO:0008006" key="2">
    <source>
        <dbReference type="Google" id="ProtNLM"/>
    </source>
</evidence>
<comment type="caution">
    <text evidence="1">The sequence shown here is derived from an EMBL/GenBank/DDBJ whole genome shotgun (WGS) entry which is preliminary data.</text>
</comment>
<reference evidence="1" key="1">
    <citation type="journal article" date="2015" name="Nature">
        <title>Complex archaea that bridge the gap between prokaryotes and eukaryotes.</title>
        <authorList>
            <person name="Spang A."/>
            <person name="Saw J.H."/>
            <person name="Jorgensen S.L."/>
            <person name="Zaremba-Niedzwiedzka K."/>
            <person name="Martijn J."/>
            <person name="Lind A.E."/>
            <person name="van Eijk R."/>
            <person name="Schleper C."/>
            <person name="Guy L."/>
            <person name="Ettema T.J."/>
        </authorList>
    </citation>
    <scope>NUCLEOTIDE SEQUENCE</scope>
</reference>
<evidence type="ECO:0000313" key="1">
    <source>
        <dbReference type="EMBL" id="KKL60608.1"/>
    </source>
</evidence>
<sequence>MNNLRRCVKCVMPDTRPGSIFNDEGVCLACVNYAKRSLVDWKDRYEQLRQLCEKYKRTDGYYDCAIGVSGGKDSHFIVHTLKNELGMNPLLITVADPFTKTGIGTHNLNNIMEAFGCDHITYTVNPEFSKRIVRMDFEDFGEPLRFIEMVIYIAPVRIAESLGIPLIFYGENPAYDYGTTDTESPDIYPHILGMGNKADASKYKERGITDKELNPLILPGINTNTMPIYIGYYVPWESTKHL</sequence>
<dbReference type="NCBIfam" id="TIGR03573">
    <property type="entry name" value="WbuX"/>
    <property type="match status" value="1"/>
</dbReference>
<organism evidence="1">
    <name type="scientific">marine sediment metagenome</name>
    <dbReference type="NCBI Taxonomy" id="412755"/>
    <lineage>
        <taxon>unclassified sequences</taxon>
        <taxon>metagenomes</taxon>
        <taxon>ecological metagenomes</taxon>
    </lineage>
</organism>
<name>A0A0F9DFX1_9ZZZZ</name>
<dbReference type="AlphaFoldDB" id="A0A0F9DFX1"/>